<evidence type="ECO:0000256" key="1">
    <source>
        <dbReference type="SAM" id="MobiDB-lite"/>
    </source>
</evidence>
<name>A0ABR3EJM2_9AGAR</name>
<feature type="domain" description="CxC6 like cysteine cluster associated with KDZ" evidence="2">
    <location>
        <begin position="2"/>
        <end position="43"/>
    </location>
</feature>
<proteinExistence type="predicted"/>
<feature type="region of interest" description="Disordered" evidence="1">
    <location>
        <begin position="59"/>
        <end position="83"/>
    </location>
</feature>
<evidence type="ECO:0000313" key="3">
    <source>
        <dbReference type="EMBL" id="KAL0563087.1"/>
    </source>
</evidence>
<evidence type="ECO:0000313" key="4">
    <source>
        <dbReference type="Proteomes" id="UP001465976"/>
    </source>
</evidence>
<feature type="non-terminal residue" evidence="3">
    <location>
        <position position="234"/>
    </location>
</feature>
<organism evidence="3 4">
    <name type="scientific">Marasmius crinis-equi</name>
    <dbReference type="NCBI Taxonomy" id="585013"/>
    <lineage>
        <taxon>Eukaryota</taxon>
        <taxon>Fungi</taxon>
        <taxon>Dikarya</taxon>
        <taxon>Basidiomycota</taxon>
        <taxon>Agaricomycotina</taxon>
        <taxon>Agaricomycetes</taxon>
        <taxon>Agaricomycetidae</taxon>
        <taxon>Agaricales</taxon>
        <taxon>Marasmiineae</taxon>
        <taxon>Marasmiaceae</taxon>
        <taxon>Marasmius</taxon>
    </lineage>
</organism>
<comment type="caution">
    <text evidence="3">The sequence shown here is derived from an EMBL/GenBank/DDBJ whole genome shotgun (WGS) entry which is preliminary data.</text>
</comment>
<accession>A0ABR3EJM2</accession>
<dbReference type="EMBL" id="JBAHYK010003962">
    <property type="protein sequence ID" value="KAL0563087.1"/>
    <property type="molecule type" value="Genomic_DNA"/>
</dbReference>
<dbReference type="Proteomes" id="UP001465976">
    <property type="component" value="Unassembled WGS sequence"/>
</dbReference>
<gene>
    <name evidence="3" type="ORF">V5O48_018989</name>
</gene>
<protein>
    <recommendedName>
        <fullName evidence="2">CxC6 like cysteine cluster associated with KDZ domain-containing protein</fullName>
    </recommendedName>
</protein>
<reference evidence="3 4" key="1">
    <citation type="submission" date="2024-02" db="EMBL/GenBank/DDBJ databases">
        <title>A draft genome for the cacao thread blight pathogen Marasmius crinis-equi.</title>
        <authorList>
            <person name="Cohen S.P."/>
            <person name="Baruah I.K."/>
            <person name="Amoako-Attah I."/>
            <person name="Bukari Y."/>
            <person name="Meinhardt L.W."/>
            <person name="Bailey B.A."/>
        </authorList>
    </citation>
    <scope>NUCLEOTIDE SEQUENCE [LARGE SCALE GENOMIC DNA]</scope>
    <source>
        <strain evidence="3 4">GH-76</strain>
    </source>
</reference>
<dbReference type="InterPro" id="IPR040898">
    <property type="entry name" value="CxC6"/>
</dbReference>
<feature type="non-terminal residue" evidence="3">
    <location>
        <position position="1"/>
    </location>
</feature>
<dbReference type="Pfam" id="PF18721">
    <property type="entry name" value="CxC6"/>
    <property type="match status" value="1"/>
</dbReference>
<keyword evidence="4" id="KW-1185">Reference proteome</keyword>
<sequence length="234" mass="26148">STKNHFCQEHSPEEALCCISGCKEKARRGHRSCAVEAHAKLEERYVAKGKAAFQLQERLSRARGRHPDNSTPISIPGDEDGDTEDVEAALVDDNGSFVPPEAATRDKPLSHVKGVFGRKRTHNEQLLVYPCGVIAARETFFHSESLPSVVHFFKNTYSSGISPNHLVFDNNCGLAKHVKGKDSAFDNVGLPVDVFHFKSKHRLTDEYCQLYCNPASFPELMTDDRSGWWFNTSI</sequence>
<evidence type="ECO:0000259" key="2">
    <source>
        <dbReference type="Pfam" id="PF18721"/>
    </source>
</evidence>